<organism evidence="3 4">
    <name type="scientific">Monodon monoceros</name>
    <name type="common">Narwhal</name>
    <name type="synonym">Ceratodon monodon</name>
    <dbReference type="NCBI Taxonomy" id="40151"/>
    <lineage>
        <taxon>Eukaryota</taxon>
        <taxon>Metazoa</taxon>
        <taxon>Chordata</taxon>
        <taxon>Craniata</taxon>
        <taxon>Vertebrata</taxon>
        <taxon>Euteleostomi</taxon>
        <taxon>Mammalia</taxon>
        <taxon>Eutheria</taxon>
        <taxon>Laurasiatheria</taxon>
        <taxon>Artiodactyla</taxon>
        <taxon>Whippomorpha</taxon>
        <taxon>Cetacea</taxon>
        <taxon>Odontoceti</taxon>
        <taxon>Monodontidae</taxon>
        <taxon>Monodon</taxon>
    </lineage>
</organism>
<keyword evidence="2" id="KW-0732">Signal</keyword>
<feature type="region of interest" description="Disordered" evidence="1">
    <location>
        <begin position="121"/>
        <end position="140"/>
    </location>
</feature>
<name>A0A8C6B099_MONMO</name>
<reference evidence="3" key="1">
    <citation type="submission" date="2025-08" db="UniProtKB">
        <authorList>
            <consortium name="Ensembl"/>
        </authorList>
    </citation>
    <scope>IDENTIFICATION</scope>
</reference>
<dbReference type="GeneTree" id="ENSGT00390000011958"/>
<dbReference type="AlphaFoldDB" id="A0A8C6B099"/>
<keyword evidence="4" id="KW-1185">Reference proteome</keyword>
<dbReference type="SUPFAM" id="SSF64076">
    <property type="entry name" value="MTH938-like"/>
    <property type="match status" value="1"/>
</dbReference>
<evidence type="ECO:0000256" key="2">
    <source>
        <dbReference type="SAM" id="SignalP"/>
    </source>
</evidence>
<dbReference type="PANTHER" id="PTHR15811">
    <property type="entry name" value="MTH938 DOMAIN-CONTAINING PROTEIN"/>
    <property type="match status" value="1"/>
</dbReference>
<dbReference type="Ensembl" id="ENSMMNT00015009911.1">
    <property type="protein sequence ID" value="ENSMMNP00015009067.1"/>
    <property type="gene ID" value="ENSMMNG00015006748.1"/>
</dbReference>
<dbReference type="GO" id="GO:0005737">
    <property type="term" value="C:cytoplasm"/>
    <property type="evidence" value="ECO:0007669"/>
    <property type="project" value="TreeGrafter"/>
</dbReference>
<proteinExistence type="predicted"/>
<protein>
    <submittedName>
        <fullName evidence="3">Uncharacterized protein</fullName>
    </submittedName>
</protein>
<dbReference type="PANTHER" id="PTHR15811:SF5">
    <property type="entry name" value="MTH938 DOMAIN-CONTAINING PROTEIN"/>
    <property type="match status" value="1"/>
</dbReference>
<dbReference type="GO" id="GO:0045600">
    <property type="term" value="P:positive regulation of fat cell differentiation"/>
    <property type="evidence" value="ECO:0007669"/>
    <property type="project" value="TreeGrafter"/>
</dbReference>
<dbReference type="Proteomes" id="UP000694561">
    <property type="component" value="Unplaced"/>
</dbReference>
<dbReference type="InterPro" id="IPR036748">
    <property type="entry name" value="MTH938-like_sf"/>
</dbReference>
<dbReference type="Gene3D" id="3.40.1230.10">
    <property type="entry name" value="MTH938-like"/>
    <property type="match status" value="1"/>
</dbReference>
<feature type="chain" id="PRO_5034785219" evidence="2">
    <location>
        <begin position="24"/>
        <end position="140"/>
    </location>
</feature>
<evidence type="ECO:0000256" key="1">
    <source>
        <dbReference type="SAM" id="MobiDB-lite"/>
    </source>
</evidence>
<evidence type="ECO:0000313" key="4">
    <source>
        <dbReference type="Proteomes" id="UP000694561"/>
    </source>
</evidence>
<evidence type="ECO:0000313" key="3">
    <source>
        <dbReference type="Ensembl" id="ENSMMNP00015009067.1"/>
    </source>
</evidence>
<feature type="signal peptide" evidence="2">
    <location>
        <begin position="1"/>
        <end position="23"/>
    </location>
</feature>
<sequence length="140" mass="15511">MTHRTQFPHHALWPLALLSVKFLLPLKLFPSHRGQMKVPGSTKICKDCKVWPGESQAWDWRETRTECSPGVQPADVQEVVEKGVLTLKVPSSTVEYLRKQGIDVRILQTEQALKEDNALVTQGIGGEGSSTPPADGALRE</sequence>
<reference evidence="3" key="2">
    <citation type="submission" date="2025-09" db="UniProtKB">
        <authorList>
            <consortium name="Ensembl"/>
        </authorList>
    </citation>
    <scope>IDENTIFICATION</scope>
</reference>
<accession>A0A8C6B099</accession>